<evidence type="ECO:0000313" key="6">
    <source>
        <dbReference type="Proteomes" id="UP000469385"/>
    </source>
</evidence>
<dbReference type="Proteomes" id="UP000469385">
    <property type="component" value="Unassembled WGS sequence"/>
</dbReference>
<comment type="caution">
    <text evidence="5">The sequence shown here is derived from an EMBL/GenBank/DDBJ whole genome shotgun (WGS) entry which is preliminary data.</text>
</comment>
<organism evidence="5 6">
    <name type="scientific">Ramlibacter pinisoli</name>
    <dbReference type="NCBI Taxonomy" id="2682844"/>
    <lineage>
        <taxon>Bacteria</taxon>
        <taxon>Pseudomonadati</taxon>
        <taxon>Pseudomonadota</taxon>
        <taxon>Betaproteobacteria</taxon>
        <taxon>Burkholderiales</taxon>
        <taxon>Comamonadaceae</taxon>
        <taxon>Ramlibacter</taxon>
    </lineage>
</organism>
<dbReference type="PIRSF" id="PIRSF000097">
    <property type="entry name" value="AKR"/>
    <property type="match status" value="1"/>
</dbReference>
<dbReference type="CDD" id="cd19138">
    <property type="entry name" value="AKR_YeaE"/>
    <property type="match status" value="1"/>
</dbReference>
<gene>
    <name evidence="5" type="ORF">GON04_05980</name>
</gene>
<evidence type="ECO:0000256" key="2">
    <source>
        <dbReference type="PIRSR" id="PIRSR000097-2"/>
    </source>
</evidence>
<accession>A0A6N8IQJ1</accession>
<evidence type="ECO:0000259" key="4">
    <source>
        <dbReference type="Pfam" id="PF00248"/>
    </source>
</evidence>
<dbReference type="PRINTS" id="PR00069">
    <property type="entry name" value="ALDKETRDTASE"/>
</dbReference>
<dbReference type="SUPFAM" id="SSF51430">
    <property type="entry name" value="NAD(P)-linked oxidoreductase"/>
    <property type="match status" value="1"/>
</dbReference>
<feature type="active site" description="Proton donor" evidence="1">
    <location>
        <position position="53"/>
    </location>
</feature>
<dbReference type="InterPro" id="IPR020471">
    <property type="entry name" value="AKR"/>
</dbReference>
<evidence type="ECO:0000256" key="3">
    <source>
        <dbReference type="PIRSR" id="PIRSR000097-3"/>
    </source>
</evidence>
<evidence type="ECO:0000313" key="5">
    <source>
        <dbReference type="EMBL" id="MVQ28982.1"/>
    </source>
</evidence>
<keyword evidence="6" id="KW-1185">Reference proteome</keyword>
<sequence>MLRRQLPCGESVPALGQGTWHIGDDPRRRQAEIAAIRRGLDLGLTLVDTAEMYGDGRSEELVGEAIAGRRDEVFLVSKVYPHNASRRAMGRACEASLRRLRVETIDLYLLHWPGSVPLAETVQAFEALRQAGKIRHWGVSNVDSDGMQALWRTPGGSAAQTDQVLYHLGERGIEWDLRPWLRERGLPVMAYSPFNEGRLLRAPALVAFARRHGRTPAQVALGWLLAQDGVIAIPKTGNAARVEENAAALSQPLSAAQLAELDTLFAPPTAASPLVVI</sequence>
<feature type="domain" description="NADP-dependent oxidoreductase" evidence="4">
    <location>
        <begin position="15"/>
        <end position="264"/>
    </location>
</feature>
<protein>
    <submittedName>
        <fullName evidence="5">Aldo/keto reductase</fullName>
    </submittedName>
</protein>
<reference evidence="5 6" key="1">
    <citation type="submission" date="2019-12" db="EMBL/GenBank/DDBJ databases">
        <authorList>
            <person name="Huq M.A."/>
        </authorList>
    </citation>
    <scope>NUCLEOTIDE SEQUENCE [LARGE SCALE GENOMIC DNA]</scope>
    <source>
        <strain evidence="5 6">MAH-25</strain>
    </source>
</reference>
<dbReference type="PANTHER" id="PTHR43638:SF3">
    <property type="entry name" value="ALDEHYDE REDUCTASE"/>
    <property type="match status" value="1"/>
</dbReference>
<dbReference type="PANTHER" id="PTHR43638">
    <property type="entry name" value="OXIDOREDUCTASE, ALDO/KETO REDUCTASE FAMILY PROTEIN"/>
    <property type="match status" value="1"/>
</dbReference>
<dbReference type="EMBL" id="WSEL01000003">
    <property type="protein sequence ID" value="MVQ28982.1"/>
    <property type="molecule type" value="Genomic_DNA"/>
</dbReference>
<proteinExistence type="predicted"/>
<dbReference type="GO" id="GO:0016491">
    <property type="term" value="F:oxidoreductase activity"/>
    <property type="evidence" value="ECO:0007669"/>
    <property type="project" value="InterPro"/>
</dbReference>
<dbReference type="Pfam" id="PF00248">
    <property type="entry name" value="Aldo_ket_red"/>
    <property type="match status" value="1"/>
</dbReference>
<evidence type="ECO:0000256" key="1">
    <source>
        <dbReference type="PIRSR" id="PIRSR000097-1"/>
    </source>
</evidence>
<feature type="binding site" evidence="2">
    <location>
        <position position="111"/>
    </location>
    <ligand>
        <name>substrate</name>
    </ligand>
</feature>
<feature type="site" description="Lowers pKa of active site Tyr" evidence="3">
    <location>
        <position position="78"/>
    </location>
</feature>
<dbReference type="Gene3D" id="3.20.20.100">
    <property type="entry name" value="NADP-dependent oxidoreductase domain"/>
    <property type="match status" value="1"/>
</dbReference>
<dbReference type="InterPro" id="IPR036812">
    <property type="entry name" value="NAD(P)_OxRdtase_dom_sf"/>
</dbReference>
<dbReference type="InterPro" id="IPR023210">
    <property type="entry name" value="NADP_OxRdtase_dom"/>
</dbReference>
<name>A0A6N8IQJ1_9BURK</name>
<dbReference type="AlphaFoldDB" id="A0A6N8IQJ1"/>